<feature type="compositionally biased region" description="Low complexity" evidence="1">
    <location>
        <begin position="87"/>
        <end position="97"/>
    </location>
</feature>
<evidence type="ECO:0000256" key="1">
    <source>
        <dbReference type="SAM" id="MobiDB-lite"/>
    </source>
</evidence>
<feature type="region of interest" description="Disordered" evidence="1">
    <location>
        <begin position="125"/>
        <end position="165"/>
    </location>
</feature>
<evidence type="ECO:0000313" key="2">
    <source>
        <dbReference type="EMBL" id="KTD66272.1"/>
    </source>
</evidence>
<dbReference type="EMBL" id="LNYX01000001">
    <property type="protein sequence ID" value="KTD66272.1"/>
    <property type="molecule type" value="Genomic_DNA"/>
</dbReference>
<gene>
    <name evidence="2" type="ORF">Lspi_0035</name>
</gene>
<feature type="region of interest" description="Disordered" evidence="1">
    <location>
        <begin position="87"/>
        <end position="109"/>
    </location>
</feature>
<feature type="compositionally biased region" description="Low complexity" evidence="1">
    <location>
        <begin position="684"/>
        <end position="694"/>
    </location>
</feature>
<sequence>MLVYFEGIEYKGKPLVWELHKNKATCLFQVAGSDEKLDPEAVLESLTGQALPGVRIRIKKNSATIRHASKYSPVLIEDHPEVKNTLSLSKSSQELSSVEPRTSSSKLQTLKRTLSNSSFSLFKDNKDKITSSPRSPRSTEKTQSGSATTLPDSDSEGASDRDEKEISVRSLLDKYKEYEEGKIKKRRAYSSVALLDLFDEGMDATKWRDTIAVRDKFSEVSGNDLKRLGATVHTHNSLLKVLQLEIGQTYYPLRNELLDQVEALLTGILNPIYQEWIEHHPIEQRPYFYSYMQKAVQEIMVANPELSRLPTEYEQLSEEAYKKQFDNNDARFEFMNHKALLLRAEGKMPLFMALTHPDYPVHAGVADVPESSIKYALRTYKNILPLYNHLVSQSFIKESYRDRLQTMHNFVTTIKMLLEYDKSVQVLFKSLEKEPMRQLSFKDLLKDKTVHERVKVSTNLIDRHLTGLLVHSFKENLAAEGPELSADIQRRLRTFHETMTQIMHADRNAEIQRNHLQGRLEQKVPVIHDYHSFRHFIETILTGEGASDKKSRRHGQLAALVETITTATIKAIAISYKDSREKSNVERIRNTDTDFYLSTEWEGKIRNTLDELERKRSSLTQLREQPDKEKIVNPVVAEIAGEIAKFVIEASEEHDAKLNLEKERQAALAKEKERSIDEGRSDAPGPSSSSGMGM</sequence>
<accession>A0A0W0ZAX9</accession>
<dbReference type="Proteomes" id="UP000054877">
    <property type="component" value="Unassembled WGS sequence"/>
</dbReference>
<feature type="compositionally biased region" description="Basic and acidic residues" evidence="1">
    <location>
        <begin position="658"/>
        <end position="681"/>
    </location>
</feature>
<protein>
    <submittedName>
        <fullName evidence="2">Uncharacterized protein</fullName>
    </submittedName>
</protein>
<dbReference type="RefSeq" id="WP_058481979.1">
    <property type="nucleotide sequence ID" value="NZ_CAAAII010000002.1"/>
</dbReference>
<reference evidence="2 3" key="1">
    <citation type="submission" date="2015-11" db="EMBL/GenBank/DDBJ databases">
        <title>Genomic analysis of 38 Legionella species identifies large and diverse effector repertoires.</title>
        <authorList>
            <person name="Burstein D."/>
            <person name="Amaro F."/>
            <person name="Zusman T."/>
            <person name="Lifshitz Z."/>
            <person name="Cohen O."/>
            <person name="Gilbert J.A."/>
            <person name="Pupko T."/>
            <person name="Shuman H.A."/>
            <person name="Segal G."/>
        </authorList>
    </citation>
    <scope>NUCLEOTIDE SEQUENCE [LARGE SCALE GENOMIC DNA]</scope>
    <source>
        <strain evidence="2 3">Mt.St.Helens-9</strain>
    </source>
</reference>
<feature type="compositionally biased region" description="Polar residues" evidence="1">
    <location>
        <begin position="99"/>
        <end position="109"/>
    </location>
</feature>
<feature type="compositionally biased region" description="Polar residues" evidence="1">
    <location>
        <begin position="130"/>
        <end position="152"/>
    </location>
</feature>
<feature type="region of interest" description="Disordered" evidence="1">
    <location>
        <begin position="658"/>
        <end position="694"/>
    </location>
</feature>
<proteinExistence type="predicted"/>
<name>A0A0W0ZAX9_LEGSP</name>
<evidence type="ECO:0000313" key="3">
    <source>
        <dbReference type="Proteomes" id="UP000054877"/>
    </source>
</evidence>
<organism evidence="2 3">
    <name type="scientific">Legionella spiritensis</name>
    <dbReference type="NCBI Taxonomy" id="452"/>
    <lineage>
        <taxon>Bacteria</taxon>
        <taxon>Pseudomonadati</taxon>
        <taxon>Pseudomonadota</taxon>
        <taxon>Gammaproteobacteria</taxon>
        <taxon>Legionellales</taxon>
        <taxon>Legionellaceae</taxon>
        <taxon>Legionella</taxon>
    </lineage>
</organism>
<dbReference type="PATRIC" id="fig|452.5.peg.40"/>
<dbReference type="AlphaFoldDB" id="A0A0W0ZAX9"/>
<comment type="caution">
    <text evidence="2">The sequence shown here is derived from an EMBL/GenBank/DDBJ whole genome shotgun (WGS) entry which is preliminary data.</text>
</comment>
<dbReference type="OrthoDB" id="5653929at2"/>
<keyword evidence="3" id="KW-1185">Reference proteome</keyword>